<dbReference type="Pfam" id="PF04433">
    <property type="entry name" value="SWIRM"/>
    <property type="match status" value="1"/>
</dbReference>
<evidence type="ECO:0000313" key="3">
    <source>
        <dbReference type="EMBL" id="RCH93614.1"/>
    </source>
</evidence>
<name>A0A367JUG7_RHIST</name>
<dbReference type="InterPro" id="IPR036388">
    <property type="entry name" value="WH-like_DNA-bd_sf"/>
</dbReference>
<feature type="domain" description="SWIRM" evidence="2">
    <location>
        <begin position="177"/>
        <end position="272"/>
    </location>
</feature>
<protein>
    <recommendedName>
        <fullName evidence="2">SWIRM domain-containing protein</fullName>
    </recommendedName>
</protein>
<evidence type="ECO:0000259" key="2">
    <source>
        <dbReference type="PROSITE" id="PS50934"/>
    </source>
</evidence>
<feature type="region of interest" description="Disordered" evidence="1">
    <location>
        <begin position="32"/>
        <end position="99"/>
    </location>
</feature>
<dbReference type="InterPro" id="IPR007526">
    <property type="entry name" value="SWIRM"/>
</dbReference>
<sequence>MMISSVPLSPPVTPKDQFEDTIELSLPSTLVGRLSIPSSPPHYSADQRRKSNARRYSRAMATPDKDVIAFKDPFPVNHGRSKKSIPRRSPSPHTRGSFTMDVFNGVSRKRRNEEMTEVTQNQPTYANILTTERHIKKSKTDAAAAYDRVDISMSDQDVFNDPDWIPDMSVFEHSPAVKVVWKGSPLAIHHLPYYDMLHPGEVNIASTLRLTPEQYLKCRRSLIMAAQEFDKMDVAFRKSDAQKCVRIDVNKTSALWSVFNQLGWFSPTSSSH</sequence>
<accession>A0A367JUG7</accession>
<dbReference type="SUPFAM" id="SSF46689">
    <property type="entry name" value="Homeodomain-like"/>
    <property type="match status" value="1"/>
</dbReference>
<reference evidence="3 4" key="1">
    <citation type="journal article" date="2018" name="G3 (Bethesda)">
        <title>Phylogenetic and Phylogenomic Definition of Rhizopus Species.</title>
        <authorList>
            <person name="Gryganskyi A.P."/>
            <person name="Golan J."/>
            <person name="Dolatabadi S."/>
            <person name="Mondo S."/>
            <person name="Robb S."/>
            <person name="Idnurm A."/>
            <person name="Muszewska A."/>
            <person name="Steczkiewicz K."/>
            <person name="Masonjones S."/>
            <person name="Liao H.L."/>
            <person name="Gajdeczka M.T."/>
            <person name="Anike F."/>
            <person name="Vuek A."/>
            <person name="Anishchenko I.M."/>
            <person name="Voigt K."/>
            <person name="de Hoog G.S."/>
            <person name="Smith M.E."/>
            <person name="Heitman J."/>
            <person name="Vilgalys R."/>
            <person name="Stajich J.E."/>
        </authorList>
    </citation>
    <scope>NUCLEOTIDE SEQUENCE [LARGE SCALE GENOMIC DNA]</scope>
    <source>
        <strain evidence="3 4">LSU 92-RS-03</strain>
    </source>
</reference>
<gene>
    <name evidence="3" type="ORF">CU098_004424</name>
</gene>
<dbReference type="OrthoDB" id="5598695at2759"/>
<dbReference type="AlphaFoldDB" id="A0A367JUG7"/>
<dbReference type="PROSITE" id="PS50934">
    <property type="entry name" value="SWIRM"/>
    <property type="match status" value="1"/>
</dbReference>
<dbReference type="STRING" id="4846.A0A367JUG7"/>
<keyword evidence="4" id="KW-1185">Reference proteome</keyword>
<comment type="caution">
    <text evidence="3">The sequence shown here is derived from an EMBL/GenBank/DDBJ whole genome shotgun (WGS) entry which is preliminary data.</text>
</comment>
<dbReference type="GO" id="GO:0010468">
    <property type="term" value="P:regulation of gene expression"/>
    <property type="evidence" value="ECO:0007669"/>
    <property type="project" value="UniProtKB-ARBA"/>
</dbReference>
<evidence type="ECO:0000256" key="1">
    <source>
        <dbReference type="SAM" id="MobiDB-lite"/>
    </source>
</evidence>
<dbReference type="Proteomes" id="UP000253551">
    <property type="component" value="Unassembled WGS sequence"/>
</dbReference>
<organism evidence="3 4">
    <name type="scientific">Rhizopus stolonifer</name>
    <name type="common">Rhizopus nigricans</name>
    <dbReference type="NCBI Taxonomy" id="4846"/>
    <lineage>
        <taxon>Eukaryota</taxon>
        <taxon>Fungi</taxon>
        <taxon>Fungi incertae sedis</taxon>
        <taxon>Mucoromycota</taxon>
        <taxon>Mucoromycotina</taxon>
        <taxon>Mucoromycetes</taxon>
        <taxon>Mucorales</taxon>
        <taxon>Mucorineae</taxon>
        <taxon>Rhizopodaceae</taxon>
        <taxon>Rhizopus</taxon>
    </lineage>
</organism>
<dbReference type="InterPro" id="IPR009057">
    <property type="entry name" value="Homeodomain-like_sf"/>
</dbReference>
<evidence type="ECO:0000313" key="4">
    <source>
        <dbReference type="Proteomes" id="UP000253551"/>
    </source>
</evidence>
<dbReference type="FunFam" id="1.10.10.10:FF:000087">
    <property type="entry name" value="Transcriptional adapter 2"/>
    <property type="match status" value="1"/>
</dbReference>
<dbReference type="EMBL" id="PJQM01002669">
    <property type="protein sequence ID" value="RCH93614.1"/>
    <property type="molecule type" value="Genomic_DNA"/>
</dbReference>
<dbReference type="Gene3D" id="1.10.10.10">
    <property type="entry name" value="Winged helix-like DNA-binding domain superfamily/Winged helix DNA-binding domain"/>
    <property type="match status" value="1"/>
</dbReference>
<proteinExistence type="predicted"/>